<proteinExistence type="predicted"/>
<dbReference type="AlphaFoldDB" id="A1BFS2"/>
<dbReference type="KEGG" id="cph:Cpha266_1215"/>
<sequence>MLPRGGRLDPAGGEEVYGTVAGDSLWRNEPAELTGRMLARFNQISCPVFLIRGYTIPAGTLSMVDVIGRYMGASKMMHSCPIGCFRV</sequence>
<accession>A1BFS2</accession>
<dbReference type="HOGENOM" id="CLU_2477730_0_0_10"/>
<name>A1BFS2_CHLPD</name>
<evidence type="ECO:0000313" key="2">
    <source>
        <dbReference type="Proteomes" id="UP000008701"/>
    </source>
</evidence>
<dbReference type="STRING" id="290317.Cpha266_1215"/>
<reference evidence="1 2" key="1">
    <citation type="submission" date="2006-12" db="EMBL/GenBank/DDBJ databases">
        <title>Complete sequence of Chlorobium phaeobacteroides DSM 266.</title>
        <authorList>
            <consortium name="US DOE Joint Genome Institute"/>
            <person name="Copeland A."/>
            <person name="Lucas S."/>
            <person name="Lapidus A."/>
            <person name="Barry K."/>
            <person name="Detter J.C."/>
            <person name="Glavina del Rio T."/>
            <person name="Hammon N."/>
            <person name="Israni S."/>
            <person name="Pitluck S."/>
            <person name="Goltsman E."/>
            <person name="Schmutz J."/>
            <person name="Larimer F."/>
            <person name="Land M."/>
            <person name="Hauser L."/>
            <person name="Mikhailova N."/>
            <person name="Li T."/>
            <person name="Overmann J."/>
            <person name="Bryant D.A."/>
            <person name="Richardson P."/>
        </authorList>
    </citation>
    <scope>NUCLEOTIDE SEQUENCE [LARGE SCALE GENOMIC DNA]</scope>
    <source>
        <strain evidence="1 2">DSM 266</strain>
    </source>
</reference>
<keyword evidence="2" id="KW-1185">Reference proteome</keyword>
<dbReference type="Proteomes" id="UP000008701">
    <property type="component" value="Chromosome"/>
</dbReference>
<organism evidence="1 2">
    <name type="scientific">Chlorobium phaeobacteroides (strain DSM 266 / SMG 266 / 2430)</name>
    <dbReference type="NCBI Taxonomy" id="290317"/>
    <lineage>
        <taxon>Bacteria</taxon>
        <taxon>Pseudomonadati</taxon>
        <taxon>Chlorobiota</taxon>
        <taxon>Chlorobiia</taxon>
        <taxon>Chlorobiales</taxon>
        <taxon>Chlorobiaceae</taxon>
        <taxon>Chlorobium/Pelodictyon group</taxon>
        <taxon>Chlorobium</taxon>
    </lineage>
</organism>
<dbReference type="RefSeq" id="WP_011745073.1">
    <property type="nucleotide sequence ID" value="NC_008639.1"/>
</dbReference>
<dbReference type="EMBL" id="CP000492">
    <property type="protein sequence ID" value="ABL65249.1"/>
    <property type="molecule type" value="Genomic_DNA"/>
</dbReference>
<evidence type="ECO:0000313" key="1">
    <source>
        <dbReference type="EMBL" id="ABL65249.1"/>
    </source>
</evidence>
<protein>
    <submittedName>
        <fullName evidence="1">Uncharacterized protein</fullName>
    </submittedName>
</protein>
<gene>
    <name evidence="1" type="ordered locus">Cpha266_1215</name>
</gene>